<dbReference type="InterPro" id="IPR048366">
    <property type="entry name" value="TNP-like_GBD"/>
</dbReference>
<protein>
    <submittedName>
        <fullName evidence="3">SFRICE_032034</fullName>
    </submittedName>
</protein>
<sequence>MLLAVDDGDDEIRLVNKLTEMHVDKNKIPKMKVKFAAQVFSQRVSKHNILPDECQGTADFLLVFDKLFGSFNGHSYEGSSKKYKQCLKYNSPHFQLWNEMLPILESIKFESVVRKNDSVLIKHESIPSIKNWIHNIKTFKVMWLHVNVDYKIKNLLTRNFNQDPLENFFSGIKSNGVRNINPNCNQFMNAYKTLLINNFNSVHSVTANCEDDFNKSFFNLIVNKPDLPDNDALLIVMNEIKINDSLIYNESKKTCKTCMRDLCRSEVDMQSFNYEVDYTKKSLFHPSYNFHNLMADIYHLIVACLRDCPESNVLYKKIKFVINCACDYNIITCIKHKELLIEFINNLAIKLIIHS</sequence>
<dbReference type="PANTHER" id="PTHR47577">
    <property type="entry name" value="THAP DOMAIN-CONTAINING PROTEIN 6"/>
    <property type="match status" value="1"/>
</dbReference>
<dbReference type="InterPro" id="IPR048367">
    <property type="entry name" value="TNP-like_RNaseH_C"/>
</dbReference>
<dbReference type="EMBL" id="ODYU01002853">
    <property type="protein sequence ID" value="SOQ40852.1"/>
    <property type="molecule type" value="Genomic_DNA"/>
</dbReference>
<evidence type="ECO:0000259" key="2">
    <source>
        <dbReference type="Pfam" id="PF21789"/>
    </source>
</evidence>
<name>A0A2H1VK75_SPOFR</name>
<feature type="domain" description="Transposable element P transposase-like RNase H C-terminal" evidence="2">
    <location>
        <begin position="160"/>
        <end position="192"/>
    </location>
</feature>
<accession>A0A2H1VK75</accession>
<evidence type="ECO:0000259" key="1">
    <source>
        <dbReference type="Pfam" id="PF21788"/>
    </source>
</evidence>
<dbReference type="Pfam" id="PF21789">
    <property type="entry name" value="TNP-like_RNaseH_C"/>
    <property type="match status" value="1"/>
</dbReference>
<dbReference type="AlphaFoldDB" id="A0A2H1VK75"/>
<dbReference type="Pfam" id="PF21788">
    <property type="entry name" value="TNP-like_GBD"/>
    <property type="match status" value="1"/>
</dbReference>
<proteinExistence type="predicted"/>
<organism evidence="3">
    <name type="scientific">Spodoptera frugiperda</name>
    <name type="common">Fall armyworm</name>
    <dbReference type="NCBI Taxonomy" id="7108"/>
    <lineage>
        <taxon>Eukaryota</taxon>
        <taxon>Metazoa</taxon>
        <taxon>Ecdysozoa</taxon>
        <taxon>Arthropoda</taxon>
        <taxon>Hexapoda</taxon>
        <taxon>Insecta</taxon>
        <taxon>Pterygota</taxon>
        <taxon>Neoptera</taxon>
        <taxon>Endopterygota</taxon>
        <taxon>Lepidoptera</taxon>
        <taxon>Glossata</taxon>
        <taxon>Ditrysia</taxon>
        <taxon>Noctuoidea</taxon>
        <taxon>Noctuidae</taxon>
        <taxon>Amphipyrinae</taxon>
        <taxon>Spodoptera</taxon>
    </lineage>
</organism>
<gene>
    <name evidence="3" type="ORF">SFRICE_032034</name>
</gene>
<reference evidence="3" key="1">
    <citation type="submission" date="2016-07" db="EMBL/GenBank/DDBJ databases">
        <authorList>
            <person name="Bretaudeau A."/>
        </authorList>
    </citation>
    <scope>NUCLEOTIDE SEQUENCE</scope>
    <source>
        <strain evidence="3">Rice</strain>
        <tissue evidence="3">Whole body</tissue>
    </source>
</reference>
<evidence type="ECO:0000313" key="3">
    <source>
        <dbReference type="EMBL" id="SOQ40852.1"/>
    </source>
</evidence>
<dbReference type="PANTHER" id="PTHR47577:SF2">
    <property type="entry name" value="THAP DOMAIN CONTAINING 9"/>
    <property type="match status" value="1"/>
</dbReference>
<feature type="domain" description="Transposable element P transposase-like GTP-binding insertion" evidence="1">
    <location>
        <begin position="10"/>
        <end position="80"/>
    </location>
</feature>